<evidence type="ECO:0000313" key="3">
    <source>
        <dbReference type="WBParaSite" id="Hba_01791"/>
    </source>
</evidence>
<dbReference type="WBParaSite" id="Hba_01791">
    <property type="protein sequence ID" value="Hba_01791"/>
    <property type="gene ID" value="Hba_01791"/>
</dbReference>
<dbReference type="Proteomes" id="UP000095283">
    <property type="component" value="Unplaced"/>
</dbReference>
<evidence type="ECO:0000256" key="1">
    <source>
        <dbReference type="SAM" id="Phobius"/>
    </source>
</evidence>
<sequence>MATSSLVAIYLYNVYQYIVANILQIYLKSSN</sequence>
<dbReference type="AlphaFoldDB" id="A0A1I7WAU9"/>
<feature type="transmembrane region" description="Helical" evidence="1">
    <location>
        <begin position="6"/>
        <end position="27"/>
    </location>
</feature>
<protein>
    <submittedName>
        <fullName evidence="3">Uncharacterized protein</fullName>
    </submittedName>
</protein>
<name>A0A1I7WAU9_HETBA</name>
<evidence type="ECO:0000313" key="2">
    <source>
        <dbReference type="Proteomes" id="UP000095283"/>
    </source>
</evidence>
<proteinExistence type="predicted"/>
<keyword evidence="2" id="KW-1185">Reference proteome</keyword>
<organism evidence="2 3">
    <name type="scientific">Heterorhabditis bacteriophora</name>
    <name type="common">Entomopathogenic nematode worm</name>
    <dbReference type="NCBI Taxonomy" id="37862"/>
    <lineage>
        <taxon>Eukaryota</taxon>
        <taxon>Metazoa</taxon>
        <taxon>Ecdysozoa</taxon>
        <taxon>Nematoda</taxon>
        <taxon>Chromadorea</taxon>
        <taxon>Rhabditida</taxon>
        <taxon>Rhabditina</taxon>
        <taxon>Rhabditomorpha</taxon>
        <taxon>Strongyloidea</taxon>
        <taxon>Heterorhabditidae</taxon>
        <taxon>Heterorhabditis</taxon>
    </lineage>
</organism>
<accession>A0A1I7WAU9</accession>
<reference evidence="3" key="1">
    <citation type="submission" date="2016-11" db="UniProtKB">
        <authorList>
            <consortium name="WormBaseParasite"/>
        </authorList>
    </citation>
    <scope>IDENTIFICATION</scope>
</reference>
<keyword evidence="1" id="KW-0472">Membrane</keyword>
<keyword evidence="1" id="KW-1133">Transmembrane helix</keyword>
<keyword evidence="1" id="KW-0812">Transmembrane</keyword>